<name>A0A1V0SDH8_9VIRU</name>
<organism evidence="2">
    <name type="scientific">Indivirus ILV1</name>
    <dbReference type="NCBI Taxonomy" id="1977633"/>
    <lineage>
        <taxon>Viruses</taxon>
        <taxon>Varidnaviria</taxon>
        <taxon>Bamfordvirae</taxon>
        <taxon>Nucleocytoviricota</taxon>
        <taxon>Megaviricetes</taxon>
        <taxon>Imitervirales</taxon>
        <taxon>Mimiviridae</taxon>
        <taxon>Klosneuvirinae</taxon>
        <taxon>Indivirus</taxon>
    </lineage>
</organism>
<dbReference type="GO" id="GO:0031593">
    <property type="term" value="F:polyubiquitin modification-dependent protein binding"/>
    <property type="evidence" value="ECO:0007669"/>
    <property type="project" value="TreeGrafter"/>
</dbReference>
<dbReference type="Pfam" id="PF00240">
    <property type="entry name" value="ubiquitin"/>
    <property type="match status" value="1"/>
</dbReference>
<dbReference type="EMBL" id="KY684086">
    <property type="protein sequence ID" value="ARF09684.1"/>
    <property type="molecule type" value="Genomic_DNA"/>
</dbReference>
<dbReference type="SUPFAM" id="SSF54236">
    <property type="entry name" value="Ubiquitin-like"/>
    <property type="match status" value="1"/>
</dbReference>
<evidence type="ECO:0000313" key="2">
    <source>
        <dbReference type="EMBL" id="ARF09684.1"/>
    </source>
</evidence>
<gene>
    <name evidence="2" type="ORF">Indivirus_2_63</name>
</gene>
<dbReference type="InterPro" id="IPR029071">
    <property type="entry name" value="Ubiquitin-like_domsf"/>
</dbReference>
<feature type="domain" description="Ubiquitin-like" evidence="1">
    <location>
        <begin position="1"/>
        <end position="77"/>
    </location>
</feature>
<dbReference type="PANTHER" id="PTHR10677">
    <property type="entry name" value="UBIQUILIN"/>
    <property type="match status" value="1"/>
</dbReference>
<sequence>MLIKIKTLKGEMTELEVPDDYTLLNLKTKLSEIKSHSIEHINIIYNGVILNPDTKTLKELSLTSGVTVVLLVKPPKTQVVEQSQQPVIPIQPQQPVQPTQQHQPVIQNIPQGNNLFDMAQQALNDTQGQPMNMHQAFTSALQQNPQLFMQMIMQDPVIQQMAQANPNAFQQMVTDPNFINNVIQASEQMGEYDEDGDDEATYQEYVGGQTNMNNLTESQKQDVDDIVNMGLGPYEVVLQYYVAFGYSKETTANHLLNEQLDNMN</sequence>
<reference evidence="2" key="1">
    <citation type="journal article" date="2017" name="Science">
        <title>Giant viruses with an expanded complement of translation system components.</title>
        <authorList>
            <person name="Schulz F."/>
            <person name="Yutin N."/>
            <person name="Ivanova N.N."/>
            <person name="Ortega D.R."/>
            <person name="Lee T.K."/>
            <person name="Vierheilig J."/>
            <person name="Daims H."/>
            <person name="Horn M."/>
            <person name="Wagner M."/>
            <person name="Jensen G.J."/>
            <person name="Kyrpides N.C."/>
            <person name="Koonin E.V."/>
            <person name="Woyke T."/>
        </authorList>
    </citation>
    <scope>NUCLEOTIDE SEQUENCE</scope>
    <source>
        <strain evidence="2">ILV1</strain>
    </source>
</reference>
<protein>
    <submittedName>
        <fullName evidence="2">Ubiquitin family protein</fullName>
    </submittedName>
</protein>
<dbReference type="SMART" id="SM00213">
    <property type="entry name" value="UBQ"/>
    <property type="match status" value="1"/>
</dbReference>
<accession>A0A1V0SDH8</accession>
<dbReference type="InterPro" id="IPR000626">
    <property type="entry name" value="Ubiquitin-like_dom"/>
</dbReference>
<dbReference type="Gene3D" id="3.10.20.90">
    <property type="entry name" value="Phosphatidylinositol 3-kinase Catalytic Subunit, Chain A, domain 1"/>
    <property type="match status" value="1"/>
</dbReference>
<proteinExistence type="predicted"/>
<dbReference type="PROSITE" id="PS50053">
    <property type="entry name" value="UBIQUITIN_2"/>
    <property type="match status" value="1"/>
</dbReference>
<evidence type="ECO:0000259" key="1">
    <source>
        <dbReference type="PROSITE" id="PS50053"/>
    </source>
</evidence>
<dbReference type="GO" id="GO:0006511">
    <property type="term" value="P:ubiquitin-dependent protein catabolic process"/>
    <property type="evidence" value="ECO:0007669"/>
    <property type="project" value="TreeGrafter"/>
</dbReference>
<dbReference type="InterPro" id="IPR015496">
    <property type="entry name" value="Ubiquilin"/>
</dbReference>
<dbReference type="PANTHER" id="PTHR10677:SF3">
    <property type="entry name" value="FI07626P-RELATED"/>
    <property type="match status" value="1"/>
</dbReference>